<dbReference type="PANTHER" id="PTHR33344:SF1">
    <property type="entry name" value="OS06G0214100 PROTEIN"/>
    <property type="match status" value="1"/>
</dbReference>
<comment type="caution">
    <text evidence="3">The sequence shown here is derived from an EMBL/GenBank/DDBJ whole genome shotgun (WGS) entry which is preliminary data.</text>
</comment>
<evidence type="ECO:0008006" key="5">
    <source>
        <dbReference type="Google" id="ProtNLM"/>
    </source>
</evidence>
<keyword evidence="2" id="KW-1133">Transmembrane helix</keyword>
<evidence type="ECO:0000313" key="3">
    <source>
        <dbReference type="EMBL" id="KOO26339.1"/>
    </source>
</evidence>
<dbReference type="Proteomes" id="UP000037460">
    <property type="component" value="Unassembled WGS sequence"/>
</dbReference>
<protein>
    <recommendedName>
        <fullName evidence="5">Apple domain-containing protein</fullName>
    </recommendedName>
</protein>
<gene>
    <name evidence="3" type="ORF">Ctob_002243</name>
</gene>
<dbReference type="OrthoDB" id="10428836at2759"/>
<accession>A0A0M0JID0</accession>
<keyword evidence="4" id="KW-1185">Reference proteome</keyword>
<keyword evidence="2" id="KW-0472">Membrane</keyword>
<dbReference type="PANTHER" id="PTHR33344">
    <property type="entry name" value="OS02G0761600 PROTEIN"/>
    <property type="match status" value="1"/>
</dbReference>
<feature type="transmembrane region" description="Helical" evidence="2">
    <location>
        <begin position="24"/>
        <end position="46"/>
    </location>
</feature>
<evidence type="ECO:0000256" key="2">
    <source>
        <dbReference type="SAM" id="Phobius"/>
    </source>
</evidence>
<proteinExistence type="predicted"/>
<name>A0A0M0JID0_9EUKA</name>
<organism evidence="3 4">
    <name type="scientific">Chrysochromulina tobinii</name>
    <dbReference type="NCBI Taxonomy" id="1460289"/>
    <lineage>
        <taxon>Eukaryota</taxon>
        <taxon>Haptista</taxon>
        <taxon>Haptophyta</taxon>
        <taxon>Prymnesiophyceae</taxon>
        <taxon>Prymnesiales</taxon>
        <taxon>Chrysochromulinaceae</taxon>
        <taxon>Chrysochromulina</taxon>
    </lineage>
</organism>
<evidence type="ECO:0000256" key="1">
    <source>
        <dbReference type="SAM" id="MobiDB-lite"/>
    </source>
</evidence>
<keyword evidence="2" id="KW-0812">Transmembrane</keyword>
<feature type="compositionally biased region" description="Low complexity" evidence="1">
    <location>
        <begin position="82"/>
        <end position="106"/>
    </location>
</feature>
<dbReference type="EMBL" id="JWZX01002865">
    <property type="protein sequence ID" value="KOO26339.1"/>
    <property type="molecule type" value="Genomic_DNA"/>
</dbReference>
<evidence type="ECO:0000313" key="4">
    <source>
        <dbReference type="Proteomes" id="UP000037460"/>
    </source>
</evidence>
<sequence length="326" mass="34773">MSDSLASNLADGIDRASVSVRRPWCLFVSISFGLVVLFVGGGPLAATLSEQSRVIVYHAKVGAGSTAPLLAASSPPPPPPSTSSQVATATSSTSATAPANANRSPSVCGDGVCDAPSETISSCFADCPGPSTDASCGEELHSDPQGNAVVDGRGHHVKSAAECCAACAAHAAKHPTRPCNSWVFCFLPHCWSADNGNTHLFGECWLKWQTDPAHPLYGQRGAYSEKYRKDRWNLHLAGVYPDDKESVKAMTPFGIVPGSRRNVTVPTHVAWIGGVMGAKVDRTVRWTTDSDGTMRCNTGEVIVDYRPWETREMNLKRGVKPEQMKF</sequence>
<reference evidence="4" key="1">
    <citation type="journal article" date="2015" name="PLoS Genet.">
        <title>Genome Sequence and Transcriptome Analyses of Chrysochromulina tobin: Metabolic Tools for Enhanced Algal Fitness in the Prominent Order Prymnesiales (Haptophyceae).</title>
        <authorList>
            <person name="Hovde B.T."/>
            <person name="Deodato C.R."/>
            <person name="Hunsperger H.M."/>
            <person name="Ryken S.A."/>
            <person name="Yost W."/>
            <person name="Jha R.K."/>
            <person name="Patterson J."/>
            <person name="Monnat R.J. Jr."/>
            <person name="Barlow S.B."/>
            <person name="Starkenburg S.R."/>
            <person name="Cattolico R.A."/>
        </authorList>
    </citation>
    <scope>NUCLEOTIDE SEQUENCE</scope>
    <source>
        <strain evidence="4">CCMP291</strain>
    </source>
</reference>
<dbReference type="AlphaFoldDB" id="A0A0M0JID0"/>
<feature type="region of interest" description="Disordered" evidence="1">
    <location>
        <begin position="68"/>
        <end position="106"/>
    </location>
</feature>